<proteinExistence type="predicted"/>
<organism evidence="1 2">
    <name type="scientific">Planococcus shixiaomingii</name>
    <dbReference type="NCBI Taxonomy" id="3058393"/>
    <lineage>
        <taxon>Bacteria</taxon>
        <taxon>Bacillati</taxon>
        <taxon>Bacillota</taxon>
        <taxon>Bacilli</taxon>
        <taxon>Bacillales</taxon>
        <taxon>Caryophanaceae</taxon>
        <taxon>Planococcus</taxon>
    </lineage>
</organism>
<dbReference type="RefSeq" id="WP_300985131.1">
    <property type="nucleotide sequence ID" value="NZ_CP129236.1"/>
</dbReference>
<protein>
    <submittedName>
        <fullName evidence="1">Uncharacterized protein</fullName>
    </submittedName>
</protein>
<gene>
    <name evidence="1" type="ORF">QWY14_05260</name>
</gene>
<accession>A0ABT8MZW4</accession>
<dbReference type="EMBL" id="JAUJWV010000001">
    <property type="protein sequence ID" value="MDN7241187.1"/>
    <property type="molecule type" value="Genomic_DNA"/>
</dbReference>
<evidence type="ECO:0000313" key="1">
    <source>
        <dbReference type="EMBL" id="MDN7241187.1"/>
    </source>
</evidence>
<name>A0ABT8MZW4_9BACL</name>
<comment type="caution">
    <text evidence="1">The sequence shown here is derived from an EMBL/GenBank/DDBJ whole genome shotgun (WGS) entry which is preliminary data.</text>
</comment>
<reference evidence="1 2" key="1">
    <citation type="submission" date="2023-06" db="EMBL/GenBank/DDBJ databases">
        <title>Novel species in genus Planococcus.</title>
        <authorList>
            <person name="Ning S."/>
        </authorList>
    </citation>
    <scope>NUCLEOTIDE SEQUENCE [LARGE SCALE GENOMIC DNA]</scope>
    <source>
        <strain evidence="1 2">N028</strain>
    </source>
</reference>
<dbReference type="Proteomes" id="UP001172055">
    <property type="component" value="Unassembled WGS sequence"/>
</dbReference>
<keyword evidence="2" id="KW-1185">Reference proteome</keyword>
<sequence length="77" mass="8705">MKLENIKEILQTVSFFNTVEITQTFGKDGTDCVIVKNVKNTRTLQMTFLQTGKVEFYKCLNQAAEAIENELKSISVA</sequence>
<evidence type="ECO:0000313" key="2">
    <source>
        <dbReference type="Proteomes" id="UP001172055"/>
    </source>
</evidence>